<dbReference type="EMBL" id="CP019434">
    <property type="protein sequence ID" value="APZ42245.1"/>
    <property type="molecule type" value="Genomic_DNA"/>
</dbReference>
<dbReference type="SUPFAM" id="SSF56059">
    <property type="entry name" value="Glutathione synthetase ATP-binding domain-like"/>
    <property type="match status" value="1"/>
</dbReference>
<dbReference type="Proteomes" id="UP000243807">
    <property type="component" value="Chromosome"/>
</dbReference>
<gene>
    <name evidence="1" type="ORF">BW247_03350</name>
</gene>
<keyword evidence="2" id="KW-1185">Reference proteome</keyword>
<reference evidence="1 2" key="1">
    <citation type="submission" date="2017-01" db="EMBL/GenBank/DDBJ databases">
        <title>Draft sequence of Acidihalobacter ferrooxidans strain DSM 14175 (strain V8).</title>
        <authorList>
            <person name="Khaleque H.N."/>
            <person name="Ramsay J.P."/>
            <person name="Murphy R.J.T."/>
            <person name="Kaksonen A.H."/>
            <person name="Boxall N.J."/>
            <person name="Watkin E.L.J."/>
        </authorList>
    </citation>
    <scope>NUCLEOTIDE SEQUENCE [LARGE SCALE GENOMIC DNA]</scope>
    <source>
        <strain evidence="1 2">V8</strain>
    </source>
</reference>
<proteinExistence type="predicted"/>
<dbReference type="STRING" id="1765967.BW247_03350"/>
<protein>
    <recommendedName>
        <fullName evidence="3">Glutathione synthase</fullName>
    </recommendedName>
</protein>
<organism evidence="1 2">
    <name type="scientific">Acidihalobacter ferrooxydans</name>
    <dbReference type="NCBI Taxonomy" id="1765967"/>
    <lineage>
        <taxon>Bacteria</taxon>
        <taxon>Pseudomonadati</taxon>
        <taxon>Pseudomonadota</taxon>
        <taxon>Gammaproteobacteria</taxon>
        <taxon>Chromatiales</taxon>
        <taxon>Ectothiorhodospiraceae</taxon>
        <taxon>Acidihalobacter</taxon>
    </lineage>
</organism>
<evidence type="ECO:0000313" key="1">
    <source>
        <dbReference type="EMBL" id="APZ42245.1"/>
    </source>
</evidence>
<evidence type="ECO:0008006" key="3">
    <source>
        <dbReference type="Google" id="ProtNLM"/>
    </source>
</evidence>
<name>A0A1P8UEG4_9GAMM</name>
<dbReference type="KEGG" id="afy:BW247_03350"/>
<dbReference type="AlphaFoldDB" id="A0A1P8UEG4"/>
<evidence type="ECO:0000313" key="2">
    <source>
        <dbReference type="Proteomes" id="UP000243807"/>
    </source>
</evidence>
<accession>A0A1P8UEG4</accession>
<sequence length="392" mass="43598">MGLAALIRLSFEGQDLRPLAKRFLQRAQDDPTDANALMDLATTLELNLQPEVGLGVQAQALQMCAHYCVLKPANARLRVLCLMAPGDLSTNAPLAFLLEDSDVALDMLFVGEGVAPVASLPEHDVLFCAIGESEATHPLLDRLKPIMDTWPRPVLNPPERVMRTSRDGAHALLHDAPGIIMPPSRRLERADLECLGRSELTLETLLPGERFPVLVRPVDSHAGHDLAKLHSAEEIAAYLEPLKETRFFLSPFVDYRDADGQFRKYRVVLIDGRAYAGHMAISSHWMIHYLNAGMRESAEKRTEEARFMQNFETDFARRHAAAFEAINQRLALDYLVIDCAETTTGELLIFEVDTGAVVHSMDPPDLFPYKLPAMHKVFDAFRALLAKAAAEN</sequence>